<evidence type="ECO:0000313" key="3">
    <source>
        <dbReference type="Proteomes" id="UP001500841"/>
    </source>
</evidence>
<dbReference type="InterPro" id="IPR025714">
    <property type="entry name" value="Methyltranfer_dom"/>
</dbReference>
<sequence>MNAISTFYNKILTAMSEKHYDINYLQNSRRLLGNLKEESYTYFQKINGGTIIDLGCGAGKDVIEMAKTVSKGTKVIGIDHDPAMLEQGKADARELSNVEFVLSEAYPLQFEDQSVDGLRTERVIQHLKEPQKVVNEIARILKPESPFVIIETDWHSLSFYTPFTETHKKLNAYLTGTKINNGFAARKLTYYLKQSNFKDINFQIHPFILSTLDEANQYLWIEKMIQETADQGFITRQEFDEFYGALKQADTEGYFACSINLVVATSIK</sequence>
<dbReference type="PANTHER" id="PTHR43591:SF78">
    <property type="entry name" value="SLR0407 PROTEIN"/>
    <property type="match status" value="1"/>
</dbReference>
<proteinExistence type="predicted"/>
<accession>A0ABP7WR03</accession>
<organism evidence="2 3">
    <name type="scientific">Mucilaginibacter panaciglaebae</name>
    <dbReference type="NCBI Taxonomy" id="502331"/>
    <lineage>
        <taxon>Bacteria</taxon>
        <taxon>Pseudomonadati</taxon>
        <taxon>Bacteroidota</taxon>
        <taxon>Sphingobacteriia</taxon>
        <taxon>Sphingobacteriales</taxon>
        <taxon>Sphingobacteriaceae</taxon>
        <taxon>Mucilaginibacter</taxon>
    </lineage>
</organism>
<comment type="caution">
    <text evidence="2">The sequence shown here is derived from an EMBL/GenBank/DDBJ whole genome shotgun (WGS) entry which is preliminary data.</text>
</comment>
<evidence type="ECO:0000259" key="1">
    <source>
        <dbReference type="Pfam" id="PF13847"/>
    </source>
</evidence>
<name>A0ABP7WR03_9SPHI</name>
<dbReference type="PANTHER" id="PTHR43591">
    <property type="entry name" value="METHYLTRANSFERASE"/>
    <property type="match status" value="1"/>
</dbReference>
<dbReference type="Gene3D" id="3.40.50.150">
    <property type="entry name" value="Vaccinia Virus protein VP39"/>
    <property type="match status" value="1"/>
</dbReference>
<gene>
    <name evidence="2" type="ORF">GCM10022392_16980</name>
</gene>
<evidence type="ECO:0000313" key="2">
    <source>
        <dbReference type="EMBL" id="GAA4094751.1"/>
    </source>
</evidence>
<reference evidence="3" key="1">
    <citation type="journal article" date="2019" name="Int. J. Syst. Evol. Microbiol.">
        <title>The Global Catalogue of Microorganisms (GCM) 10K type strain sequencing project: providing services to taxonomists for standard genome sequencing and annotation.</title>
        <authorList>
            <consortium name="The Broad Institute Genomics Platform"/>
            <consortium name="The Broad Institute Genome Sequencing Center for Infectious Disease"/>
            <person name="Wu L."/>
            <person name="Ma J."/>
        </authorList>
    </citation>
    <scope>NUCLEOTIDE SEQUENCE [LARGE SCALE GENOMIC DNA]</scope>
    <source>
        <strain evidence="3">JCM 17085</strain>
    </source>
</reference>
<feature type="domain" description="Methyltransferase" evidence="1">
    <location>
        <begin position="48"/>
        <end position="155"/>
    </location>
</feature>
<dbReference type="InterPro" id="IPR029063">
    <property type="entry name" value="SAM-dependent_MTases_sf"/>
</dbReference>
<dbReference type="Proteomes" id="UP001500841">
    <property type="component" value="Unassembled WGS sequence"/>
</dbReference>
<dbReference type="Pfam" id="PF13847">
    <property type="entry name" value="Methyltransf_31"/>
    <property type="match status" value="1"/>
</dbReference>
<protein>
    <recommendedName>
        <fullName evidence="1">Methyltransferase domain-containing protein</fullName>
    </recommendedName>
</protein>
<dbReference type="EMBL" id="BAABCV010000005">
    <property type="protein sequence ID" value="GAA4094751.1"/>
    <property type="molecule type" value="Genomic_DNA"/>
</dbReference>
<dbReference type="SUPFAM" id="SSF53335">
    <property type="entry name" value="S-adenosyl-L-methionine-dependent methyltransferases"/>
    <property type="match status" value="1"/>
</dbReference>
<dbReference type="CDD" id="cd02440">
    <property type="entry name" value="AdoMet_MTases"/>
    <property type="match status" value="1"/>
</dbReference>
<keyword evidence="3" id="KW-1185">Reference proteome</keyword>